<dbReference type="AlphaFoldDB" id="A0A7J6E5R3"/>
<dbReference type="Gene3D" id="3.40.50.620">
    <property type="entry name" value="HUPs"/>
    <property type="match status" value="1"/>
</dbReference>
<evidence type="ECO:0000256" key="3">
    <source>
        <dbReference type="ARBA" id="ARBA00004906"/>
    </source>
</evidence>
<dbReference type="CDD" id="cd16655">
    <property type="entry name" value="RING-Ubox_WDSUB1-like"/>
    <property type="match status" value="1"/>
</dbReference>
<dbReference type="PROSITE" id="PS51698">
    <property type="entry name" value="U_BOX"/>
    <property type="match status" value="1"/>
</dbReference>
<name>A0A7J6E5R3_CANSA</name>
<keyword evidence="6" id="KW-0833">Ubl conjugation pathway</keyword>
<evidence type="ECO:0000259" key="9">
    <source>
        <dbReference type="PROSITE" id="PS51698"/>
    </source>
</evidence>
<dbReference type="SMART" id="SM00504">
    <property type="entry name" value="Ubox"/>
    <property type="match status" value="1"/>
</dbReference>
<dbReference type="SUPFAM" id="SSF56112">
    <property type="entry name" value="Protein kinase-like (PK-like)"/>
    <property type="match status" value="1"/>
</dbReference>
<dbReference type="SUPFAM" id="SSF57850">
    <property type="entry name" value="RING/U-box"/>
    <property type="match status" value="1"/>
</dbReference>
<evidence type="ECO:0000256" key="5">
    <source>
        <dbReference type="ARBA" id="ARBA00022679"/>
    </source>
</evidence>
<keyword evidence="7" id="KW-0175">Coiled coil</keyword>
<evidence type="ECO:0000256" key="2">
    <source>
        <dbReference type="ARBA" id="ARBA00003861"/>
    </source>
</evidence>
<dbReference type="Gene3D" id="1.10.510.10">
    <property type="entry name" value="Transferase(Phosphotransferase) domain 1"/>
    <property type="match status" value="1"/>
</dbReference>
<evidence type="ECO:0000259" key="8">
    <source>
        <dbReference type="PROSITE" id="PS50011"/>
    </source>
</evidence>
<dbReference type="PANTHER" id="PTHR45647:SF22">
    <property type="entry name" value="U-BOX DOMAIN-CONTAINING PROTEIN 32"/>
    <property type="match status" value="1"/>
</dbReference>
<dbReference type="Gene3D" id="3.30.40.10">
    <property type="entry name" value="Zinc/RING finger domain, C3HC4 (zinc finger)"/>
    <property type="match status" value="1"/>
</dbReference>
<dbReference type="PANTHER" id="PTHR45647">
    <property type="entry name" value="OS02G0152300 PROTEIN"/>
    <property type="match status" value="1"/>
</dbReference>
<dbReference type="Pfam" id="PF04564">
    <property type="entry name" value="U-box"/>
    <property type="match status" value="1"/>
</dbReference>
<dbReference type="EMBL" id="JAATIP010000292">
    <property type="protein sequence ID" value="KAF4353604.1"/>
    <property type="molecule type" value="Genomic_DNA"/>
</dbReference>
<reference evidence="10 11" key="1">
    <citation type="journal article" date="2020" name="bioRxiv">
        <title>Sequence and annotation of 42 cannabis genomes reveals extensive copy number variation in cannabinoid synthesis and pathogen resistance genes.</title>
        <authorList>
            <person name="Mckernan K.J."/>
            <person name="Helbert Y."/>
            <person name="Kane L.T."/>
            <person name="Ebling H."/>
            <person name="Zhang L."/>
            <person name="Liu B."/>
            <person name="Eaton Z."/>
            <person name="Mclaughlin S."/>
            <person name="Kingan S."/>
            <person name="Baybayan P."/>
            <person name="Concepcion G."/>
            <person name="Jordan M."/>
            <person name="Riva A."/>
            <person name="Barbazuk W."/>
            <person name="Harkins T."/>
        </authorList>
    </citation>
    <scope>NUCLEOTIDE SEQUENCE [LARGE SCALE GENOMIC DNA]</scope>
    <source>
        <strain evidence="11">cv. Jamaican Lion 4</strain>
        <tissue evidence="10">Leaf</tissue>
    </source>
</reference>
<evidence type="ECO:0000256" key="6">
    <source>
        <dbReference type="ARBA" id="ARBA00022786"/>
    </source>
</evidence>
<dbReference type="InterPro" id="IPR000719">
    <property type="entry name" value="Prot_kinase_dom"/>
</dbReference>
<dbReference type="InterPro" id="IPR003613">
    <property type="entry name" value="Ubox_domain"/>
</dbReference>
<dbReference type="InterPro" id="IPR051348">
    <property type="entry name" value="U-box_ubiquitin_ligases"/>
</dbReference>
<dbReference type="EC" id="2.3.2.27" evidence="4"/>
<dbReference type="SUPFAM" id="SSF52402">
    <property type="entry name" value="Adenine nucleotide alpha hydrolases-like"/>
    <property type="match status" value="1"/>
</dbReference>
<keyword evidence="5" id="KW-0808">Transferase</keyword>
<organism evidence="10 11">
    <name type="scientific">Cannabis sativa</name>
    <name type="common">Hemp</name>
    <name type="synonym">Marijuana</name>
    <dbReference type="NCBI Taxonomy" id="3483"/>
    <lineage>
        <taxon>Eukaryota</taxon>
        <taxon>Viridiplantae</taxon>
        <taxon>Streptophyta</taxon>
        <taxon>Embryophyta</taxon>
        <taxon>Tracheophyta</taxon>
        <taxon>Spermatophyta</taxon>
        <taxon>Magnoliopsida</taxon>
        <taxon>eudicotyledons</taxon>
        <taxon>Gunneridae</taxon>
        <taxon>Pentapetalae</taxon>
        <taxon>rosids</taxon>
        <taxon>fabids</taxon>
        <taxon>Rosales</taxon>
        <taxon>Cannabaceae</taxon>
        <taxon>Cannabis</taxon>
    </lineage>
</organism>
<dbReference type="GO" id="GO:0004672">
    <property type="term" value="F:protein kinase activity"/>
    <property type="evidence" value="ECO:0007669"/>
    <property type="project" value="InterPro"/>
</dbReference>
<proteinExistence type="predicted"/>
<dbReference type="InterPro" id="IPR011009">
    <property type="entry name" value="Kinase-like_dom_sf"/>
</dbReference>
<evidence type="ECO:0000313" key="11">
    <source>
        <dbReference type="Proteomes" id="UP000525078"/>
    </source>
</evidence>
<evidence type="ECO:0000313" key="10">
    <source>
        <dbReference type="EMBL" id="KAF4353604.1"/>
    </source>
</evidence>
<sequence>MGSVAVAEKEHRVFDVEETIFVAVGKRVQQSERALLWVLHNFSGMKICLLHVHTPSRLFSMTEGSTPANKLKQYMVKAYQHLEKKNLRELLDNYLLMLSRRGAQAYEVWIEADNVEKGIVEIIAQHDIRWLIMGAAADEYYNEYEYTYLKSKKAFFVSQQASRSCHIWFICKGHLIYTRSHSQETSEREAVFPLPLMHSPSEISQSQEIKSEYPHKLSNLDFWDDTNELDEISNKLFKHCSVDSSLSSDKEFDNSKLNPLLADEELNVEEQEGKESCFSHEQAITGTEEQKWNDFEEAVKRWKDDEDIVEAKCKANLLLSHSFFSFFELVSFLYFLVVPVIKAKAFQKLYIKEISQIKESEETLARVKLELERMKDERDKFIKELQMVQKENLVLESELAKSEDDIKELEEKILSAVELLISFRDKRDRLRVEHGSAVREVAWLRRLMRGETSSFCKPQLPIFSFLEINEATNNFDPSWKISEGSYGTVYKGILRQMHVAIKMLPSYGSKSQSDFQHEVEIISRVRHPNVETLIGMCPESRSIVYEYFKNGSLEDCLSRKDKTIPWQIRTCIATELCSALIFLHSNKPSIIHGNVKPSNILLDANYVSKLGNLGVGFLIQKNEDLTNSTKVSNELDNESVYMDPEYLESGELRPESDVYSFGVLLLRLLTARPPDGLVKNVQCAVDNNNISAVLDISAGDWPLEQAKQLAQLALRCCQKNWLDRPDLVSVGWGVLEPMRTSCHVSGSSLVSKKRQRIPSHFTCPILQEIMEDPQIAADGFTYEAEAIRGWLHTGHDTSPMTNLKLDNLNLVPNYALQNAIQEWQLQQ</sequence>
<comment type="pathway">
    <text evidence="3">Protein modification; protein ubiquitination.</text>
</comment>
<evidence type="ECO:0000256" key="7">
    <source>
        <dbReference type="SAM" id="Coils"/>
    </source>
</evidence>
<dbReference type="Gene3D" id="3.30.200.20">
    <property type="entry name" value="Phosphorylase Kinase, domain 1"/>
    <property type="match status" value="1"/>
</dbReference>
<dbReference type="CDD" id="cd01989">
    <property type="entry name" value="USP_STK_Ubox_N"/>
    <property type="match status" value="1"/>
</dbReference>
<evidence type="ECO:0000256" key="1">
    <source>
        <dbReference type="ARBA" id="ARBA00000900"/>
    </source>
</evidence>
<dbReference type="PROSITE" id="PS50011">
    <property type="entry name" value="PROTEIN_KINASE_DOM"/>
    <property type="match status" value="1"/>
</dbReference>
<dbReference type="GO" id="GO:0005524">
    <property type="term" value="F:ATP binding"/>
    <property type="evidence" value="ECO:0007669"/>
    <property type="project" value="InterPro"/>
</dbReference>
<dbReference type="GO" id="GO:0016567">
    <property type="term" value="P:protein ubiquitination"/>
    <property type="evidence" value="ECO:0007669"/>
    <property type="project" value="UniProtKB-UniPathway"/>
</dbReference>
<dbReference type="Pfam" id="PF07714">
    <property type="entry name" value="PK_Tyr_Ser-Thr"/>
    <property type="match status" value="1"/>
</dbReference>
<accession>A0A7J6E5R3</accession>
<comment type="catalytic activity">
    <reaction evidence="1">
        <text>S-ubiquitinyl-[E2 ubiquitin-conjugating enzyme]-L-cysteine + [acceptor protein]-L-lysine = [E2 ubiquitin-conjugating enzyme]-L-cysteine + N(6)-ubiquitinyl-[acceptor protein]-L-lysine.</text>
        <dbReference type="EC" id="2.3.2.27"/>
    </reaction>
</comment>
<feature type="domain" description="Protein kinase" evidence="8">
    <location>
        <begin position="475"/>
        <end position="739"/>
    </location>
</feature>
<comment type="function">
    <text evidence="2">Functions as an E3 ubiquitin ligase.</text>
</comment>
<dbReference type="GO" id="GO:0061630">
    <property type="term" value="F:ubiquitin protein ligase activity"/>
    <property type="evidence" value="ECO:0007669"/>
    <property type="project" value="UniProtKB-EC"/>
</dbReference>
<evidence type="ECO:0000256" key="4">
    <source>
        <dbReference type="ARBA" id="ARBA00012483"/>
    </source>
</evidence>
<dbReference type="InterPro" id="IPR001245">
    <property type="entry name" value="Ser-Thr/Tyr_kinase_cat_dom"/>
</dbReference>
<dbReference type="Proteomes" id="UP000525078">
    <property type="component" value="Unassembled WGS sequence"/>
</dbReference>
<dbReference type="InterPro" id="IPR013083">
    <property type="entry name" value="Znf_RING/FYVE/PHD"/>
</dbReference>
<gene>
    <name evidence="10" type="ORF">F8388_017779</name>
</gene>
<feature type="domain" description="U-box" evidence="9">
    <location>
        <begin position="756"/>
        <end position="827"/>
    </location>
</feature>
<dbReference type="InterPro" id="IPR014729">
    <property type="entry name" value="Rossmann-like_a/b/a_fold"/>
</dbReference>
<comment type="caution">
    <text evidence="10">The sequence shown here is derived from an EMBL/GenBank/DDBJ whole genome shotgun (WGS) entry which is preliminary data.</text>
</comment>
<protein>
    <recommendedName>
        <fullName evidence="4">RING-type E3 ubiquitin transferase</fullName>
        <ecNumber evidence="4">2.3.2.27</ecNumber>
    </recommendedName>
</protein>
<feature type="coiled-coil region" evidence="7">
    <location>
        <begin position="357"/>
        <end position="419"/>
    </location>
</feature>
<dbReference type="UniPathway" id="UPA00143"/>